<reference evidence="2" key="1">
    <citation type="submission" date="2023-03" db="EMBL/GenBank/DDBJ databases">
        <title>Massive genome expansion in bonnet fungi (Mycena s.s.) driven by repeated elements and novel gene families across ecological guilds.</title>
        <authorList>
            <consortium name="Lawrence Berkeley National Laboratory"/>
            <person name="Harder C.B."/>
            <person name="Miyauchi S."/>
            <person name="Viragh M."/>
            <person name="Kuo A."/>
            <person name="Thoen E."/>
            <person name="Andreopoulos B."/>
            <person name="Lu D."/>
            <person name="Skrede I."/>
            <person name="Drula E."/>
            <person name="Henrissat B."/>
            <person name="Morin E."/>
            <person name="Kohler A."/>
            <person name="Barry K."/>
            <person name="LaButti K."/>
            <person name="Morin E."/>
            <person name="Salamov A."/>
            <person name="Lipzen A."/>
            <person name="Mereny Z."/>
            <person name="Hegedus B."/>
            <person name="Baldrian P."/>
            <person name="Stursova M."/>
            <person name="Weitz H."/>
            <person name="Taylor A."/>
            <person name="Grigoriev I.V."/>
            <person name="Nagy L.G."/>
            <person name="Martin F."/>
            <person name="Kauserud H."/>
        </authorList>
    </citation>
    <scope>NUCLEOTIDE SEQUENCE</scope>
    <source>
        <strain evidence="2">CBHHK182m</strain>
    </source>
</reference>
<evidence type="ECO:0000313" key="2">
    <source>
        <dbReference type="EMBL" id="KAJ7751361.1"/>
    </source>
</evidence>
<keyword evidence="3" id="KW-1185">Reference proteome</keyword>
<comment type="caution">
    <text evidence="2">The sequence shown here is derived from an EMBL/GenBank/DDBJ whole genome shotgun (WGS) entry which is preliminary data.</text>
</comment>
<gene>
    <name evidence="2" type="ORF">B0H16DRAFT_1548174</name>
</gene>
<name>A0AAD7IWR7_9AGAR</name>
<protein>
    <recommendedName>
        <fullName evidence="4">Secreted protein</fullName>
    </recommendedName>
</protein>
<accession>A0AAD7IWR7</accession>
<dbReference type="Proteomes" id="UP001215598">
    <property type="component" value="Unassembled WGS sequence"/>
</dbReference>
<organism evidence="2 3">
    <name type="scientific">Mycena metata</name>
    <dbReference type="NCBI Taxonomy" id="1033252"/>
    <lineage>
        <taxon>Eukaryota</taxon>
        <taxon>Fungi</taxon>
        <taxon>Dikarya</taxon>
        <taxon>Basidiomycota</taxon>
        <taxon>Agaricomycotina</taxon>
        <taxon>Agaricomycetes</taxon>
        <taxon>Agaricomycetidae</taxon>
        <taxon>Agaricales</taxon>
        <taxon>Marasmiineae</taxon>
        <taxon>Mycenaceae</taxon>
        <taxon>Mycena</taxon>
    </lineage>
</organism>
<keyword evidence="1" id="KW-0732">Signal</keyword>
<evidence type="ECO:0008006" key="4">
    <source>
        <dbReference type="Google" id="ProtNLM"/>
    </source>
</evidence>
<evidence type="ECO:0000256" key="1">
    <source>
        <dbReference type="SAM" id="SignalP"/>
    </source>
</evidence>
<dbReference type="EMBL" id="JARKIB010000062">
    <property type="protein sequence ID" value="KAJ7751361.1"/>
    <property type="molecule type" value="Genomic_DNA"/>
</dbReference>
<feature type="chain" id="PRO_5042268613" description="Secreted protein" evidence="1">
    <location>
        <begin position="20"/>
        <end position="93"/>
    </location>
</feature>
<feature type="signal peptide" evidence="1">
    <location>
        <begin position="1"/>
        <end position="19"/>
    </location>
</feature>
<sequence>MRVCFFLCLFSVHPSFGLSSHCPAKAMNSWSMRPVAYLLTQHFRIRASRNLRCFSGTRVLRWLLLHVLRFDVAAAWIRFRSRVVSVLDWSGYA</sequence>
<proteinExistence type="predicted"/>
<dbReference type="AlphaFoldDB" id="A0AAD7IWR7"/>
<evidence type="ECO:0000313" key="3">
    <source>
        <dbReference type="Proteomes" id="UP001215598"/>
    </source>
</evidence>